<proteinExistence type="predicted"/>
<reference evidence="1 2" key="1">
    <citation type="submission" date="2024-04" db="EMBL/GenBank/DDBJ databases">
        <title>New Clade of Flavobacterium.</title>
        <authorList>
            <person name="Matos L."/>
            <person name="Proenca D.N."/>
            <person name="Fransisco R.M."/>
            <person name="Chung A.P."/>
            <person name="Maccario L."/>
            <person name="Sorensen S.J."/>
            <person name="Morais P.V."/>
        </authorList>
    </citation>
    <scope>NUCLEOTIDE SEQUENCE [LARGE SCALE GENOMIC DNA]</scope>
    <source>
        <strain evidence="1 2">FZUC8N2.13</strain>
    </source>
</reference>
<keyword evidence="2" id="KW-1185">Reference proteome</keyword>
<sequence>MTNLTAQEMYNIAASVLKDRGLPEPRSIWNLQDVYAKDFIDKGTYLNRTQVTIYLKIEGKELFSFRIEAVNEAEYRKKLLHIITTEIQPITK</sequence>
<comment type="caution">
    <text evidence="1">The sequence shown here is derived from an EMBL/GenBank/DDBJ whole genome shotgun (WGS) entry which is preliminary data.</text>
</comment>
<evidence type="ECO:0000313" key="1">
    <source>
        <dbReference type="EMBL" id="MFA9191113.1"/>
    </source>
</evidence>
<dbReference type="Proteomes" id="UP001574169">
    <property type="component" value="Unassembled WGS sequence"/>
</dbReference>
<gene>
    <name evidence="1" type="ORF">AAGV28_06990</name>
</gene>
<accession>A0ABV4TAI3</accession>
<dbReference type="EMBL" id="JBCFQL010000006">
    <property type="protein sequence ID" value="MFA9191113.1"/>
    <property type="molecule type" value="Genomic_DNA"/>
</dbReference>
<dbReference type="RefSeq" id="WP_373406106.1">
    <property type="nucleotide sequence ID" value="NZ_JBCFQL010000006.1"/>
</dbReference>
<protein>
    <submittedName>
        <fullName evidence="1">Uncharacterized protein</fullName>
    </submittedName>
</protein>
<evidence type="ECO:0000313" key="2">
    <source>
        <dbReference type="Proteomes" id="UP001574169"/>
    </source>
</evidence>
<name>A0ABV4TAI3_9FLAO</name>
<organism evidence="1 2">
    <name type="scientific">Flavobacterium zubiriense</name>
    <dbReference type="NCBI Taxonomy" id="3138075"/>
    <lineage>
        <taxon>Bacteria</taxon>
        <taxon>Pseudomonadati</taxon>
        <taxon>Bacteroidota</taxon>
        <taxon>Flavobacteriia</taxon>
        <taxon>Flavobacteriales</taxon>
        <taxon>Flavobacteriaceae</taxon>
        <taxon>Flavobacterium</taxon>
    </lineage>
</organism>